<dbReference type="GO" id="GO:0009252">
    <property type="term" value="P:peptidoglycan biosynthetic process"/>
    <property type="evidence" value="ECO:0007669"/>
    <property type="project" value="UniProtKB-KW"/>
</dbReference>
<evidence type="ECO:0000256" key="4">
    <source>
        <dbReference type="ARBA" id="ARBA00022692"/>
    </source>
</evidence>
<dbReference type="eggNOG" id="COG0772">
    <property type="taxonomic scope" value="Bacteria"/>
</dbReference>
<reference evidence="18 19" key="1">
    <citation type="submission" date="2010-08" db="EMBL/GenBank/DDBJ databases">
        <authorList>
            <person name="Weinstock G."/>
            <person name="Sodergren E."/>
            <person name="Clifton S."/>
            <person name="Fulton L."/>
            <person name="Fulton B."/>
            <person name="Courtney L."/>
            <person name="Fronick C."/>
            <person name="Harrison M."/>
            <person name="Strong C."/>
            <person name="Farmer C."/>
            <person name="Delahaunty K."/>
            <person name="Markovic C."/>
            <person name="Hall O."/>
            <person name="Minx P."/>
            <person name="Tomlinson C."/>
            <person name="Mitreva M."/>
            <person name="Hou S."/>
            <person name="Chen J."/>
            <person name="Wollam A."/>
            <person name="Pepin K.H."/>
            <person name="Johnson M."/>
            <person name="Bhonagiri V."/>
            <person name="Zhang X."/>
            <person name="Suruliraj S."/>
            <person name="Warren W."/>
            <person name="Chinwalla A."/>
            <person name="Mardis E.R."/>
            <person name="Wilson R.K."/>
        </authorList>
    </citation>
    <scope>NUCLEOTIDE SEQUENCE [LARGE SCALE GENOMIC DNA]</scope>
    <source>
        <strain evidence="18 19">F0359</strain>
    </source>
</reference>
<dbReference type="EMBL" id="AECS01000011">
    <property type="protein sequence ID" value="EFQ04735.1"/>
    <property type="molecule type" value="Genomic_DNA"/>
</dbReference>
<feature type="transmembrane region" description="Helical" evidence="17">
    <location>
        <begin position="164"/>
        <end position="181"/>
    </location>
</feature>
<dbReference type="Pfam" id="PF01098">
    <property type="entry name" value="FTSW_RODA_SPOVE"/>
    <property type="match status" value="1"/>
</dbReference>
<evidence type="ECO:0000256" key="15">
    <source>
        <dbReference type="ARBA" id="ARBA00049902"/>
    </source>
</evidence>
<comment type="similarity">
    <text evidence="11">Belongs to the SEDS family. FtsW subfamily.</text>
</comment>
<keyword evidence="3" id="KW-0808">Transferase</keyword>
<evidence type="ECO:0000256" key="7">
    <source>
        <dbReference type="ARBA" id="ARBA00022989"/>
    </source>
</evidence>
<evidence type="ECO:0000313" key="18">
    <source>
        <dbReference type="EMBL" id="EFQ04735.1"/>
    </source>
</evidence>
<feature type="transmembrane region" description="Helical" evidence="17">
    <location>
        <begin position="186"/>
        <end position="204"/>
    </location>
</feature>
<keyword evidence="19" id="KW-1185">Reference proteome</keyword>
<evidence type="ECO:0000256" key="2">
    <source>
        <dbReference type="ARBA" id="ARBA00022676"/>
    </source>
</evidence>
<keyword evidence="2" id="KW-0328">Glycosyltransferase</keyword>
<keyword evidence="7 17" id="KW-1133">Transmembrane helix</keyword>
<evidence type="ECO:0000256" key="13">
    <source>
        <dbReference type="ARBA" id="ARBA00041418"/>
    </source>
</evidence>
<dbReference type="GO" id="GO:0032153">
    <property type="term" value="C:cell division site"/>
    <property type="evidence" value="ECO:0007669"/>
    <property type="project" value="TreeGrafter"/>
</dbReference>
<comment type="subcellular location">
    <subcellularLocation>
        <location evidence="1">Membrane</location>
        <topology evidence="1">Multi-pass membrane protein</topology>
    </subcellularLocation>
</comment>
<evidence type="ECO:0000256" key="12">
    <source>
        <dbReference type="ARBA" id="ARBA00041185"/>
    </source>
</evidence>
<feature type="transmembrane region" description="Helical" evidence="17">
    <location>
        <begin position="210"/>
        <end position="227"/>
    </location>
</feature>
<dbReference type="Proteomes" id="UP000003195">
    <property type="component" value="Unassembled WGS sequence"/>
</dbReference>
<dbReference type="GO" id="GO:0008360">
    <property type="term" value="P:regulation of cell shape"/>
    <property type="evidence" value="ECO:0007669"/>
    <property type="project" value="UniProtKB-KW"/>
</dbReference>
<dbReference type="AlphaFoldDB" id="E2ZAM4"/>
<evidence type="ECO:0000256" key="17">
    <source>
        <dbReference type="SAM" id="Phobius"/>
    </source>
</evidence>
<dbReference type="STRING" id="706434.HMPREF9429_00488"/>
<dbReference type="PANTHER" id="PTHR30474:SF2">
    <property type="entry name" value="PEPTIDOGLYCAN GLYCOSYLTRANSFERASE FTSW-RELATED"/>
    <property type="match status" value="1"/>
</dbReference>
<dbReference type="GO" id="GO:0051301">
    <property type="term" value="P:cell division"/>
    <property type="evidence" value="ECO:0007669"/>
    <property type="project" value="InterPro"/>
</dbReference>
<comment type="catalytic activity">
    <reaction evidence="15">
        <text>[GlcNAc-(1-&gt;4)-Mur2Ac(oyl-L-Ala-gamma-D-Glu-L-Lys-D-Ala-D-Ala)](n)-di-trans,octa-cis-undecaprenyl diphosphate + beta-D-GlcNAc-(1-&gt;4)-Mur2Ac(oyl-L-Ala-gamma-D-Glu-L-Lys-D-Ala-D-Ala)-di-trans,octa-cis-undecaprenyl diphosphate = [GlcNAc-(1-&gt;4)-Mur2Ac(oyl-L-Ala-gamma-D-Glu-L-Lys-D-Ala-D-Ala)](n+1)-di-trans,octa-cis-undecaprenyl diphosphate + di-trans,octa-cis-undecaprenyl diphosphate + H(+)</text>
        <dbReference type="Rhea" id="RHEA:23708"/>
        <dbReference type="Rhea" id="RHEA-COMP:9602"/>
        <dbReference type="Rhea" id="RHEA-COMP:9603"/>
        <dbReference type="ChEBI" id="CHEBI:15378"/>
        <dbReference type="ChEBI" id="CHEBI:58405"/>
        <dbReference type="ChEBI" id="CHEBI:60033"/>
        <dbReference type="ChEBI" id="CHEBI:78435"/>
        <dbReference type="EC" id="2.4.99.28"/>
    </reaction>
</comment>
<evidence type="ECO:0000313" key="19">
    <source>
        <dbReference type="Proteomes" id="UP000003195"/>
    </source>
</evidence>
<evidence type="ECO:0000256" key="6">
    <source>
        <dbReference type="ARBA" id="ARBA00022984"/>
    </source>
</evidence>
<dbReference type="HOGENOM" id="CLU_029243_0_1_9"/>
<keyword evidence="5" id="KW-0133">Cell shape</keyword>
<evidence type="ECO:0000256" key="11">
    <source>
        <dbReference type="ARBA" id="ARBA00038053"/>
    </source>
</evidence>
<keyword evidence="8 17" id="KW-0472">Membrane</keyword>
<feature type="transmembrane region" description="Helical" evidence="17">
    <location>
        <begin position="328"/>
        <end position="355"/>
    </location>
</feature>
<dbReference type="InterPro" id="IPR018365">
    <property type="entry name" value="Cell_cycle_FtsW-rel_CS"/>
</dbReference>
<evidence type="ECO:0000256" key="3">
    <source>
        <dbReference type="ARBA" id="ARBA00022679"/>
    </source>
</evidence>
<accession>E2ZAM4</accession>
<organism evidence="18 19">
    <name type="scientific">Megasphaera micronuciformis F0359</name>
    <dbReference type="NCBI Taxonomy" id="706434"/>
    <lineage>
        <taxon>Bacteria</taxon>
        <taxon>Bacillati</taxon>
        <taxon>Bacillota</taxon>
        <taxon>Negativicutes</taxon>
        <taxon>Veillonellales</taxon>
        <taxon>Veillonellaceae</taxon>
        <taxon>Megasphaera</taxon>
    </lineage>
</organism>
<protein>
    <recommendedName>
        <fullName evidence="12">Probable peptidoglycan glycosyltransferase FtsW</fullName>
        <ecNumber evidence="14">2.4.99.28</ecNumber>
    </recommendedName>
    <alternativeName>
        <fullName evidence="13">Cell division protein FtsW</fullName>
    </alternativeName>
    <alternativeName>
        <fullName evidence="10">Cell wall polymerase</fullName>
    </alternativeName>
    <alternativeName>
        <fullName evidence="9">Peptidoglycan polymerase</fullName>
    </alternativeName>
</protein>
<proteinExistence type="inferred from homology"/>
<dbReference type="PROSITE" id="PS00428">
    <property type="entry name" value="FTSW_RODA_SPOVE"/>
    <property type="match status" value="1"/>
</dbReference>
<gene>
    <name evidence="18" type="ORF">HMPREF9429_00488</name>
</gene>
<evidence type="ECO:0000256" key="10">
    <source>
        <dbReference type="ARBA" id="ARBA00033270"/>
    </source>
</evidence>
<comment type="caution">
    <text evidence="18">The sequence shown here is derived from an EMBL/GenBank/DDBJ whole genome shotgun (WGS) entry which is preliminary data.</text>
</comment>
<dbReference type="EC" id="2.4.99.28" evidence="14"/>
<feature type="transmembrane region" description="Helical" evidence="17">
    <location>
        <begin position="52"/>
        <end position="71"/>
    </location>
</feature>
<evidence type="ECO:0000256" key="8">
    <source>
        <dbReference type="ARBA" id="ARBA00023136"/>
    </source>
</evidence>
<keyword evidence="4 17" id="KW-0812">Transmembrane</keyword>
<keyword evidence="6" id="KW-0573">Peptidoglycan synthesis</keyword>
<evidence type="ECO:0000256" key="16">
    <source>
        <dbReference type="ARBA" id="ARBA00049966"/>
    </source>
</evidence>
<evidence type="ECO:0000256" key="9">
    <source>
        <dbReference type="ARBA" id="ARBA00032370"/>
    </source>
</evidence>
<dbReference type="PANTHER" id="PTHR30474">
    <property type="entry name" value="CELL CYCLE PROTEIN"/>
    <property type="match status" value="1"/>
</dbReference>
<sequence>MLMMNNKKAKQMYRAMLLLLGAFALLWVIGTVNVFSATFAEDRLSGSAYGHLLRQLVFSAVGLIPAVMVFRSDYHRLSKYSKLMYFVTLLLLLAVPLIGIEANGARRWLGIGKLTFQPSELAKLTAILCTASLLTPMLKAGKEVTFLAPLSHNKKAPVWQRFPWWPQRALLLTLVLAVPVFKQPDAGTAIIILILPVLMVWISGAKLMEVKWPALLVAVGAIFFVLYEPYRRDRIIAWIDPWEYEKTLGYQTVQGLIAIGSGGIFGQGLAEGISKFSYLPEAHTDFAFAVLAQELGLRASLGMIVLFGIILVYGCKCAVMCQDPFGRLLAFGTTMYFGVQGFINIGMVSGLLPVVGVPLPFISYGGTSLIVNMIAAAILLNICKSNRREAERQTRLAEEREFTSMRDETRSVFRPGRH</sequence>
<dbReference type="GO" id="GO:0005886">
    <property type="term" value="C:plasma membrane"/>
    <property type="evidence" value="ECO:0007669"/>
    <property type="project" value="TreeGrafter"/>
</dbReference>
<dbReference type="InterPro" id="IPR001182">
    <property type="entry name" value="FtsW/RodA"/>
</dbReference>
<dbReference type="GO" id="GO:0008955">
    <property type="term" value="F:peptidoglycan glycosyltransferase activity"/>
    <property type="evidence" value="ECO:0007669"/>
    <property type="project" value="UniProtKB-EC"/>
</dbReference>
<name>E2ZAM4_9FIRM</name>
<feature type="transmembrane region" description="Helical" evidence="17">
    <location>
        <begin position="361"/>
        <end position="383"/>
    </location>
</feature>
<evidence type="ECO:0000256" key="14">
    <source>
        <dbReference type="ARBA" id="ARBA00044770"/>
    </source>
</evidence>
<dbReference type="GO" id="GO:0015648">
    <property type="term" value="F:lipid-linked peptidoglycan transporter activity"/>
    <property type="evidence" value="ECO:0007669"/>
    <property type="project" value="TreeGrafter"/>
</dbReference>
<feature type="transmembrane region" description="Helical" evidence="17">
    <location>
        <begin position="248"/>
        <end position="270"/>
    </location>
</feature>
<feature type="transmembrane region" description="Helical" evidence="17">
    <location>
        <begin position="295"/>
        <end position="316"/>
    </location>
</feature>
<evidence type="ECO:0000256" key="5">
    <source>
        <dbReference type="ARBA" id="ARBA00022960"/>
    </source>
</evidence>
<evidence type="ECO:0000256" key="1">
    <source>
        <dbReference type="ARBA" id="ARBA00004141"/>
    </source>
</evidence>
<comment type="function">
    <text evidence="16">Peptidoglycan polymerase that is essential for cell division.</text>
</comment>
<feature type="transmembrane region" description="Helical" evidence="17">
    <location>
        <begin position="83"/>
        <end position="100"/>
    </location>
</feature>